<dbReference type="InterPro" id="IPR017871">
    <property type="entry name" value="ABC_transporter-like_CS"/>
</dbReference>
<reference evidence="6 7" key="1">
    <citation type="submission" date="2019-03" db="EMBL/GenBank/DDBJ databases">
        <title>Genomic Encyclopedia of Type Strains, Phase IV (KMG-IV): sequencing the most valuable type-strain genomes for metagenomic binning, comparative biology and taxonomic classification.</title>
        <authorList>
            <person name="Goeker M."/>
        </authorList>
    </citation>
    <scope>NUCLEOTIDE SEQUENCE [LARGE SCALE GENOMIC DNA]</scope>
    <source>
        <strain evidence="6 7">DSM 19345</strain>
    </source>
</reference>
<evidence type="ECO:0000256" key="3">
    <source>
        <dbReference type="ARBA" id="ARBA00022741"/>
    </source>
</evidence>
<name>A0A4R3MH57_9HYPH</name>
<proteinExistence type="inferred from homology"/>
<dbReference type="EMBL" id="SMAK01000002">
    <property type="protein sequence ID" value="TCT12557.1"/>
    <property type="molecule type" value="Genomic_DNA"/>
</dbReference>
<dbReference type="GO" id="GO:0016887">
    <property type="term" value="F:ATP hydrolysis activity"/>
    <property type="evidence" value="ECO:0007669"/>
    <property type="project" value="InterPro"/>
</dbReference>
<dbReference type="InterPro" id="IPR051120">
    <property type="entry name" value="ABC_AA/LPS_Transport"/>
</dbReference>
<dbReference type="PANTHER" id="PTHR45772">
    <property type="entry name" value="CONSERVED COMPONENT OF ABC TRANSPORTER FOR NATURAL AMINO ACIDS-RELATED"/>
    <property type="match status" value="1"/>
</dbReference>
<keyword evidence="7" id="KW-1185">Reference proteome</keyword>
<comment type="similarity">
    <text evidence="1">Belongs to the ABC transporter superfamily.</text>
</comment>
<comment type="caution">
    <text evidence="6">The sequence shown here is derived from an EMBL/GenBank/DDBJ whole genome shotgun (WGS) entry which is preliminary data.</text>
</comment>
<sequence length="252" mass="27038">MAIEAPLLKVEALCKSFGALRATDGLDLEVTEGEIHALIGPNGAGKTTLINQLSGEMTPDSGRILFDGMDITAVPGYRRPHLGLVRSFQITSIFPDFSVLANVALAAQSRTGHSFHFFRPVARDASLNVEALAALETVRLADQADRPARALSHGQQRRLELAMAMALKPRLVLLDEPMAGMGPDESAFVIEVLSGLRGKVTMLLIEHDMDAVFALADRVTVLVYGRAIASGRPAEIRADPAVREAYLGEEAA</sequence>
<dbReference type="Proteomes" id="UP000295678">
    <property type="component" value="Unassembled WGS sequence"/>
</dbReference>
<dbReference type="InterPro" id="IPR027417">
    <property type="entry name" value="P-loop_NTPase"/>
</dbReference>
<evidence type="ECO:0000256" key="4">
    <source>
        <dbReference type="ARBA" id="ARBA00022840"/>
    </source>
</evidence>
<organism evidence="6 7">
    <name type="scientific">Tepidamorphus gemmatus</name>
    <dbReference type="NCBI Taxonomy" id="747076"/>
    <lineage>
        <taxon>Bacteria</taxon>
        <taxon>Pseudomonadati</taxon>
        <taxon>Pseudomonadota</taxon>
        <taxon>Alphaproteobacteria</taxon>
        <taxon>Hyphomicrobiales</taxon>
        <taxon>Tepidamorphaceae</taxon>
        <taxon>Tepidamorphus</taxon>
    </lineage>
</organism>
<dbReference type="FunFam" id="3.40.50.300:FF:000421">
    <property type="entry name" value="Branched-chain amino acid ABC transporter ATP-binding protein"/>
    <property type="match status" value="1"/>
</dbReference>
<dbReference type="OrthoDB" id="9780942at2"/>
<accession>A0A4R3MH57</accession>
<keyword evidence="2" id="KW-0813">Transport</keyword>
<keyword evidence="3" id="KW-0547">Nucleotide-binding</keyword>
<dbReference type="PROSITE" id="PS00211">
    <property type="entry name" value="ABC_TRANSPORTER_1"/>
    <property type="match status" value="1"/>
</dbReference>
<dbReference type="InterPro" id="IPR003439">
    <property type="entry name" value="ABC_transporter-like_ATP-bd"/>
</dbReference>
<evidence type="ECO:0000259" key="5">
    <source>
        <dbReference type="PROSITE" id="PS50893"/>
    </source>
</evidence>
<dbReference type="PROSITE" id="PS50893">
    <property type="entry name" value="ABC_TRANSPORTER_2"/>
    <property type="match status" value="1"/>
</dbReference>
<dbReference type="Pfam" id="PF12399">
    <property type="entry name" value="BCA_ABC_TP_C"/>
    <property type="match status" value="1"/>
</dbReference>
<dbReference type="SMART" id="SM00382">
    <property type="entry name" value="AAA"/>
    <property type="match status" value="1"/>
</dbReference>
<dbReference type="Gene3D" id="3.40.50.300">
    <property type="entry name" value="P-loop containing nucleotide triphosphate hydrolases"/>
    <property type="match status" value="1"/>
</dbReference>
<dbReference type="InterPro" id="IPR032823">
    <property type="entry name" value="BCA_ABC_TP_C"/>
</dbReference>
<dbReference type="SUPFAM" id="SSF52540">
    <property type="entry name" value="P-loop containing nucleoside triphosphate hydrolases"/>
    <property type="match status" value="1"/>
</dbReference>
<feature type="domain" description="ABC transporter" evidence="5">
    <location>
        <begin position="8"/>
        <end position="249"/>
    </location>
</feature>
<evidence type="ECO:0000256" key="2">
    <source>
        <dbReference type="ARBA" id="ARBA00022448"/>
    </source>
</evidence>
<gene>
    <name evidence="6" type="ORF">EDC22_102242</name>
</gene>
<dbReference type="Pfam" id="PF00005">
    <property type="entry name" value="ABC_tran"/>
    <property type="match status" value="1"/>
</dbReference>
<evidence type="ECO:0000313" key="6">
    <source>
        <dbReference type="EMBL" id="TCT12557.1"/>
    </source>
</evidence>
<dbReference type="AlphaFoldDB" id="A0A4R3MH57"/>
<keyword evidence="4 6" id="KW-0067">ATP-binding</keyword>
<evidence type="ECO:0000313" key="7">
    <source>
        <dbReference type="Proteomes" id="UP000295678"/>
    </source>
</evidence>
<dbReference type="PANTHER" id="PTHR45772:SF2">
    <property type="entry name" value="ABC TRANSPORTER ATP-BINDING PROTEIN"/>
    <property type="match status" value="1"/>
</dbReference>
<dbReference type="GO" id="GO:0005886">
    <property type="term" value="C:plasma membrane"/>
    <property type="evidence" value="ECO:0007669"/>
    <property type="project" value="TreeGrafter"/>
</dbReference>
<dbReference type="GO" id="GO:0005524">
    <property type="term" value="F:ATP binding"/>
    <property type="evidence" value="ECO:0007669"/>
    <property type="project" value="UniProtKB-KW"/>
</dbReference>
<dbReference type="CDD" id="cd03219">
    <property type="entry name" value="ABC_Mj1267_LivG_branched"/>
    <property type="match status" value="1"/>
</dbReference>
<dbReference type="InterPro" id="IPR003593">
    <property type="entry name" value="AAA+_ATPase"/>
</dbReference>
<protein>
    <submittedName>
        <fullName evidence="6">Amino acid/amide ABC transporter ATP-binding protein 1 (HAAT family)</fullName>
    </submittedName>
</protein>
<evidence type="ECO:0000256" key="1">
    <source>
        <dbReference type="ARBA" id="ARBA00005417"/>
    </source>
</evidence>